<dbReference type="AlphaFoldDB" id="A0A0B6ZKS3"/>
<protein>
    <submittedName>
        <fullName evidence="1">Uncharacterized protein</fullName>
    </submittedName>
</protein>
<evidence type="ECO:0000313" key="1">
    <source>
        <dbReference type="EMBL" id="CEK68350.1"/>
    </source>
</evidence>
<accession>A0A0B6ZKS3</accession>
<feature type="non-terminal residue" evidence="1">
    <location>
        <position position="1"/>
    </location>
</feature>
<dbReference type="EMBL" id="HACG01021485">
    <property type="protein sequence ID" value="CEK68350.1"/>
    <property type="molecule type" value="Transcribed_RNA"/>
</dbReference>
<organism evidence="1">
    <name type="scientific">Arion vulgaris</name>
    <dbReference type="NCBI Taxonomy" id="1028688"/>
    <lineage>
        <taxon>Eukaryota</taxon>
        <taxon>Metazoa</taxon>
        <taxon>Spiralia</taxon>
        <taxon>Lophotrochozoa</taxon>
        <taxon>Mollusca</taxon>
        <taxon>Gastropoda</taxon>
        <taxon>Heterobranchia</taxon>
        <taxon>Euthyneura</taxon>
        <taxon>Panpulmonata</taxon>
        <taxon>Eupulmonata</taxon>
        <taxon>Stylommatophora</taxon>
        <taxon>Helicina</taxon>
        <taxon>Arionoidea</taxon>
        <taxon>Arionidae</taxon>
        <taxon>Arion</taxon>
    </lineage>
</organism>
<gene>
    <name evidence="1" type="primary">ORF66040</name>
</gene>
<proteinExistence type="predicted"/>
<sequence>TLFRSFEEHKQKVKVHIANHHHVLLVGNKLCPLPTAFAKVGNPSPINDIEDLTFCCSLQADELASVLVDIAGLPLPHPRHKVLLSDSNCGLLSEDTRLLQCENEEDISAAWP</sequence>
<reference evidence="1" key="1">
    <citation type="submission" date="2014-12" db="EMBL/GenBank/DDBJ databases">
        <title>Insight into the proteome of Arion vulgaris.</title>
        <authorList>
            <person name="Aradska J."/>
            <person name="Bulat T."/>
            <person name="Smidak R."/>
            <person name="Sarate P."/>
            <person name="Gangsoo J."/>
            <person name="Sialana F."/>
            <person name="Bilban M."/>
            <person name="Lubec G."/>
        </authorList>
    </citation>
    <scope>NUCLEOTIDE SEQUENCE</scope>
    <source>
        <tissue evidence="1">Skin</tissue>
    </source>
</reference>
<name>A0A0B6ZKS3_9EUPU</name>